<organism evidence="1 2">
    <name type="scientific">Plakobranchus ocellatus</name>
    <dbReference type="NCBI Taxonomy" id="259542"/>
    <lineage>
        <taxon>Eukaryota</taxon>
        <taxon>Metazoa</taxon>
        <taxon>Spiralia</taxon>
        <taxon>Lophotrochozoa</taxon>
        <taxon>Mollusca</taxon>
        <taxon>Gastropoda</taxon>
        <taxon>Heterobranchia</taxon>
        <taxon>Euthyneura</taxon>
        <taxon>Panpulmonata</taxon>
        <taxon>Sacoglossa</taxon>
        <taxon>Placobranchoidea</taxon>
        <taxon>Plakobranchidae</taxon>
        <taxon>Plakobranchus</taxon>
    </lineage>
</organism>
<evidence type="ECO:0008006" key="3">
    <source>
        <dbReference type="Google" id="ProtNLM"/>
    </source>
</evidence>
<comment type="caution">
    <text evidence="1">The sequence shown here is derived from an EMBL/GenBank/DDBJ whole genome shotgun (WGS) entry which is preliminary data.</text>
</comment>
<dbReference type="Proteomes" id="UP000735302">
    <property type="component" value="Unassembled WGS sequence"/>
</dbReference>
<evidence type="ECO:0000313" key="1">
    <source>
        <dbReference type="EMBL" id="GFO39849.1"/>
    </source>
</evidence>
<proteinExistence type="predicted"/>
<evidence type="ECO:0000313" key="2">
    <source>
        <dbReference type="Proteomes" id="UP000735302"/>
    </source>
</evidence>
<gene>
    <name evidence="1" type="ORF">PoB_006635400</name>
</gene>
<dbReference type="AlphaFoldDB" id="A0AAV4D6M5"/>
<accession>A0AAV4D6M5</accession>
<reference evidence="1 2" key="1">
    <citation type="journal article" date="2021" name="Elife">
        <title>Chloroplast acquisition without the gene transfer in kleptoplastic sea slugs, Plakobranchus ocellatus.</title>
        <authorList>
            <person name="Maeda T."/>
            <person name="Takahashi S."/>
            <person name="Yoshida T."/>
            <person name="Shimamura S."/>
            <person name="Takaki Y."/>
            <person name="Nagai Y."/>
            <person name="Toyoda A."/>
            <person name="Suzuki Y."/>
            <person name="Arimoto A."/>
            <person name="Ishii H."/>
            <person name="Satoh N."/>
            <person name="Nishiyama T."/>
            <person name="Hasebe M."/>
            <person name="Maruyama T."/>
            <person name="Minagawa J."/>
            <person name="Obokata J."/>
            <person name="Shigenobu S."/>
        </authorList>
    </citation>
    <scope>NUCLEOTIDE SEQUENCE [LARGE SCALE GENOMIC DNA]</scope>
</reference>
<name>A0AAV4D6M5_9GAST</name>
<dbReference type="EMBL" id="BLXT01007525">
    <property type="protein sequence ID" value="GFO39849.1"/>
    <property type="molecule type" value="Genomic_DNA"/>
</dbReference>
<sequence length="113" mass="12701">MRALYMETSAPVIADRIPNFHSEYMAPGKYSLYRLRFWVSVVRPRSPKSRGVGRRLGTTKALRAGRVIGCVINYRQAKVITEVRLDRVKAIKSVQLITRPPPTSVNSPMSVSA</sequence>
<keyword evidence="2" id="KW-1185">Reference proteome</keyword>
<protein>
    <recommendedName>
        <fullName evidence="3">60S ribosomal protein L35a</fullName>
    </recommendedName>
</protein>